<dbReference type="GO" id="GO:0003677">
    <property type="term" value="F:DNA binding"/>
    <property type="evidence" value="ECO:0007669"/>
    <property type="project" value="UniProtKB-KW"/>
</dbReference>
<reference evidence="10 11" key="1">
    <citation type="journal article" date="2019" name="Sci. Rep.">
        <title>A high-quality genome of Eragrostis curvula grass provides insights into Poaceae evolution and supports new strategies to enhance forage quality.</title>
        <authorList>
            <person name="Carballo J."/>
            <person name="Santos B.A.C.M."/>
            <person name="Zappacosta D."/>
            <person name="Garbus I."/>
            <person name="Selva J.P."/>
            <person name="Gallo C.A."/>
            <person name="Diaz A."/>
            <person name="Albertini E."/>
            <person name="Caccamo M."/>
            <person name="Echenique V."/>
        </authorList>
    </citation>
    <scope>NUCLEOTIDE SEQUENCE [LARGE SCALE GENOMIC DNA]</scope>
    <source>
        <strain evidence="11">cv. Victoria</strain>
        <tissue evidence="10">Leaf</tissue>
    </source>
</reference>
<dbReference type="GO" id="GO:0032968">
    <property type="term" value="P:positive regulation of transcription elongation by RNA polymerase II"/>
    <property type="evidence" value="ECO:0007669"/>
    <property type="project" value="InterPro"/>
</dbReference>
<dbReference type="InterPro" id="IPR008851">
    <property type="entry name" value="TFIIF-alpha"/>
</dbReference>
<dbReference type="InterPro" id="IPR036388">
    <property type="entry name" value="WH-like_DNA-bd_sf"/>
</dbReference>
<feature type="compositionally biased region" description="Low complexity" evidence="9">
    <location>
        <begin position="510"/>
        <end position="524"/>
    </location>
</feature>
<dbReference type="Pfam" id="PF05793">
    <property type="entry name" value="TFIIF_alpha"/>
    <property type="match status" value="1"/>
</dbReference>
<dbReference type="GO" id="GO:0016251">
    <property type="term" value="F:RNA polymerase II general transcription initiation factor activity"/>
    <property type="evidence" value="ECO:0007669"/>
    <property type="project" value="TreeGrafter"/>
</dbReference>
<dbReference type="GO" id="GO:0005674">
    <property type="term" value="C:transcription factor TFIIF complex"/>
    <property type="evidence" value="ECO:0007669"/>
    <property type="project" value="TreeGrafter"/>
</dbReference>
<dbReference type="PANTHER" id="PTHR13011">
    <property type="entry name" value="TFIIF-ALPHA"/>
    <property type="match status" value="1"/>
</dbReference>
<feature type="region of interest" description="Disordered" evidence="9">
    <location>
        <begin position="1"/>
        <end position="55"/>
    </location>
</feature>
<dbReference type="GO" id="GO:0001096">
    <property type="term" value="F:TFIIF-class transcription factor complex binding"/>
    <property type="evidence" value="ECO:0007669"/>
    <property type="project" value="TreeGrafter"/>
</dbReference>
<feature type="compositionally biased region" description="Basic and acidic residues" evidence="9">
    <location>
        <begin position="284"/>
        <end position="306"/>
    </location>
</feature>
<evidence type="ECO:0000256" key="3">
    <source>
        <dbReference type="ARBA" id="ARBA00023015"/>
    </source>
</evidence>
<feature type="compositionally biased region" description="Basic and acidic residues" evidence="9">
    <location>
        <begin position="494"/>
        <end position="508"/>
    </location>
</feature>
<evidence type="ECO:0000256" key="5">
    <source>
        <dbReference type="ARBA" id="ARBA00023163"/>
    </source>
</evidence>
<evidence type="ECO:0000256" key="4">
    <source>
        <dbReference type="ARBA" id="ARBA00023125"/>
    </source>
</evidence>
<evidence type="ECO:0000256" key="1">
    <source>
        <dbReference type="ARBA" id="ARBA00004123"/>
    </source>
</evidence>
<feature type="compositionally biased region" description="Acidic residues" evidence="9">
    <location>
        <begin position="387"/>
        <end position="396"/>
    </location>
</feature>
<organism evidence="10 11">
    <name type="scientific">Eragrostis curvula</name>
    <name type="common">weeping love grass</name>
    <dbReference type="NCBI Taxonomy" id="38414"/>
    <lineage>
        <taxon>Eukaryota</taxon>
        <taxon>Viridiplantae</taxon>
        <taxon>Streptophyta</taxon>
        <taxon>Embryophyta</taxon>
        <taxon>Tracheophyta</taxon>
        <taxon>Spermatophyta</taxon>
        <taxon>Magnoliopsida</taxon>
        <taxon>Liliopsida</taxon>
        <taxon>Poales</taxon>
        <taxon>Poaceae</taxon>
        <taxon>PACMAD clade</taxon>
        <taxon>Chloridoideae</taxon>
        <taxon>Eragrostideae</taxon>
        <taxon>Eragrostidinae</taxon>
        <taxon>Eragrostis</taxon>
    </lineage>
</organism>
<comment type="similarity">
    <text evidence="2 8">Belongs to the TFIIF alpha subunit family.</text>
</comment>
<evidence type="ECO:0000256" key="6">
    <source>
        <dbReference type="ARBA" id="ARBA00023242"/>
    </source>
</evidence>
<protein>
    <recommendedName>
        <fullName evidence="8">Transcription initiation factor IIF subunit alpha</fullName>
    </recommendedName>
</protein>
<feature type="compositionally biased region" description="Acidic residues" evidence="9">
    <location>
        <begin position="358"/>
        <end position="369"/>
    </location>
</feature>
<comment type="function">
    <text evidence="7 8">TFIIF is a general transcription initiation factor that binds to RNA polymerase II and helps to recruit it to the initiation complex in collaboration with TFIIB. It promotes transcription elongation.</text>
</comment>
<evidence type="ECO:0000256" key="8">
    <source>
        <dbReference type="RuleBase" id="RU366044"/>
    </source>
</evidence>
<dbReference type="OrthoDB" id="76676at2759"/>
<feature type="compositionally biased region" description="Acidic residues" evidence="9">
    <location>
        <begin position="329"/>
        <end position="348"/>
    </location>
</feature>
<name>A0A5J9V5N4_9POAL</name>
<proteinExistence type="inferred from homology"/>
<evidence type="ECO:0000313" key="11">
    <source>
        <dbReference type="Proteomes" id="UP000324897"/>
    </source>
</evidence>
<accession>A0A5J9V5N4</accession>
<feature type="compositionally biased region" description="Acidic residues" evidence="9">
    <location>
        <begin position="418"/>
        <end position="433"/>
    </location>
</feature>
<keyword evidence="5 8" id="KW-0804">Transcription</keyword>
<comment type="subcellular location">
    <subcellularLocation>
        <location evidence="1 8">Nucleus</location>
    </subcellularLocation>
</comment>
<feature type="compositionally biased region" description="Basic and acidic residues" evidence="9">
    <location>
        <begin position="28"/>
        <end position="44"/>
    </location>
</feature>
<evidence type="ECO:0000256" key="9">
    <source>
        <dbReference type="SAM" id="MobiDB-lite"/>
    </source>
</evidence>
<sequence length="601" mass="66050">RSRAPVTSVDSNTRPGPLRLRSLFTNRTRRDPDRRSDAPCRGRSSEPATPTACRPAAPRSAAAAMGSVDLVLKPACESCGNTSDLYGTGCKHTTLCKNCGKTMARSRARCLVCSAPITRLIREYNVRANPIITDKTYSIGRFVTGLPPFSKKKSAENKWSLHKEGLQGRQIPENMREKYNRKPWILEDETGQYQYQGQMEGSQSATATYYLLMMQGKEFNAIPAGSWYNFSKVAQYKQLTLEEAEEKMNKRKTSATGYERWMMKAAANGPAAFGSDMKKIEAANGGEKETARPKKGKNEEGNSSDKGEEDEEEEAASKNKLGLTKKGMDDDEEGGKDLDFDLDDEIEKGDDWEHEETFTDDDEAVDIDPEERADLAPEIPAPPEIKQDDEENEEEGGLSKSGKELKKLLGRAAGLNDSDADEDEEEDDQEDESSPVLAPKQKDQVKDEPVDNSPAKPTPSGHARSTPPASKSKQKRKSVADDAKTSGSAASKKAKVEPDTKATVKEETPSSAKSTSKASASSKSGANVSPVTEDEIRSVLLAVAPVTTQDLVSRFKSRLRGPEDKNAFAEILKKISKIQKTNGHNYVVLREDKVVLREDKK</sequence>
<dbReference type="AlphaFoldDB" id="A0A5J9V5N4"/>
<gene>
    <name evidence="10" type="ORF">EJB05_22936</name>
</gene>
<dbReference type="EMBL" id="RWGY01000011">
    <property type="protein sequence ID" value="TVU31255.1"/>
    <property type="molecule type" value="Genomic_DNA"/>
</dbReference>
<keyword evidence="6 8" id="KW-0539">Nucleus</keyword>
<feature type="region of interest" description="Disordered" evidence="9">
    <location>
        <begin position="284"/>
        <end position="532"/>
    </location>
</feature>
<dbReference type="PANTHER" id="PTHR13011:SF0">
    <property type="entry name" value="GENERAL TRANSCRIPTION FACTOR IIF SUBUNIT 1"/>
    <property type="match status" value="1"/>
</dbReference>
<evidence type="ECO:0000256" key="7">
    <source>
        <dbReference type="ARBA" id="ARBA00025232"/>
    </source>
</evidence>
<evidence type="ECO:0000256" key="2">
    <source>
        <dbReference type="ARBA" id="ARBA00005249"/>
    </source>
</evidence>
<dbReference type="SUPFAM" id="SSF50916">
    <property type="entry name" value="Rap30/74 interaction domains"/>
    <property type="match status" value="1"/>
</dbReference>
<dbReference type="InterPro" id="IPR011039">
    <property type="entry name" value="TFIIF_interaction"/>
</dbReference>
<dbReference type="InterPro" id="IPR036390">
    <property type="entry name" value="WH_DNA-bd_sf"/>
</dbReference>
<keyword evidence="3 8" id="KW-0805">Transcription regulation</keyword>
<keyword evidence="4 8" id="KW-0238">DNA-binding</keyword>
<keyword evidence="11" id="KW-1185">Reference proteome</keyword>
<dbReference type="Gramene" id="TVU31255">
    <property type="protein sequence ID" value="TVU31255"/>
    <property type="gene ID" value="EJB05_22936"/>
</dbReference>
<dbReference type="GO" id="GO:0006367">
    <property type="term" value="P:transcription initiation at RNA polymerase II promoter"/>
    <property type="evidence" value="ECO:0007669"/>
    <property type="project" value="InterPro"/>
</dbReference>
<feature type="non-terminal residue" evidence="10">
    <location>
        <position position="1"/>
    </location>
</feature>
<evidence type="ECO:0000313" key="10">
    <source>
        <dbReference type="EMBL" id="TVU31255.1"/>
    </source>
</evidence>
<feature type="compositionally biased region" description="Basic and acidic residues" evidence="9">
    <location>
        <begin position="440"/>
        <end position="449"/>
    </location>
</feature>
<dbReference type="Proteomes" id="UP000324897">
    <property type="component" value="Chromosome 1"/>
</dbReference>
<dbReference type="Gene3D" id="1.10.10.10">
    <property type="entry name" value="Winged helix-like DNA-binding domain superfamily/Winged helix DNA-binding domain"/>
    <property type="match status" value="1"/>
</dbReference>
<dbReference type="SUPFAM" id="SSF46785">
    <property type="entry name" value="Winged helix' DNA-binding domain"/>
    <property type="match status" value="1"/>
</dbReference>
<comment type="caution">
    <text evidence="10">The sequence shown here is derived from an EMBL/GenBank/DDBJ whole genome shotgun (WGS) entry which is preliminary data.</text>
</comment>